<dbReference type="AlphaFoldDB" id="A0A1R1PV00"/>
<evidence type="ECO:0000313" key="1">
    <source>
        <dbReference type="EMBL" id="OMH84805.1"/>
    </source>
</evidence>
<organism evidence="1 2">
    <name type="scientific">Zancudomyces culisetae</name>
    <name type="common">Gut fungus</name>
    <name type="synonym">Smittium culisetae</name>
    <dbReference type="NCBI Taxonomy" id="1213189"/>
    <lineage>
        <taxon>Eukaryota</taxon>
        <taxon>Fungi</taxon>
        <taxon>Fungi incertae sedis</taxon>
        <taxon>Zoopagomycota</taxon>
        <taxon>Kickxellomycotina</taxon>
        <taxon>Harpellomycetes</taxon>
        <taxon>Harpellales</taxon>
        <taxon>Legeriomycetaceae</taxon>
        <taxon>Zancudomyces</taxon>
    </lineage>
</organism>
<protein>
    <submittedName>
        <fullName evidence="1">Uncharacterized protein</fullName>
    </submittedName>
</protein>
<sequence>MLIFAFIVSVSQFYQYFHFNPLIIFLPNLAKSPIYFRTYLLVKLAEFAKSCSTYFATSNSAIFRPSFCHFVSPIPFFAPPELLVRVHQFLDPLYFPPAPVPAVFYCSPVISIPLPIPLPGFHFQSAPSTHWINSTL</sequence>
<gene>
    <name evidence="1" type="ORF">AX774_g1663</name>
</gene>
<evidence type="ECO:0000313" key="2">
    <source>
        <dbReference type="Proteomes" id="UP000188320"/>
    </source>
</evidence>
<dbReference type="Proteomes" id="UP000188320">
    <property type="component" value="Unassembled WGS sequence"/>
</dbReference>
<proteinExistence type="predicted"/>
<reference evidence="2" key="1">
    <citation type="submission" date="2017-01" db="EMBL/GenBank/DDBJ databases">
        <authorList>
            <person name="Wang Y."/>
            <person name="White M."/>
            <person name="Kvist S."/>
            <person name="Moncalvo J.-M."/>
        </authorList>
    </citation>
    <scope>NUCLEOTIDE SEQUENCE [LARGE SCALE GENOMIC DNA]</scope>
    <source>
        <strain evidence="2">COL-18-3</strain>
    </source>
</reference>
<accession>A0A1R1PV00</accession>
<keyword evidence="2" id="KW-1185">Reference proteome</keyword>
<dbReference type="EMBL" id="LSSK01000146">
    <property type="protein sequence ID" value="OMH84805.1"/>
    <property type="molecule type" value="Genomic_DNA"/>
</dbReference>
<name>A0A1R1PV00_ZANCU</name>
<comment type="caution">
    <text evidence="1">The sequence shown here is derived from an EMBL/GenBank/DDBJ whole genome shotgun (WGS) entry which is preliminary data.</text>
</comment>